<sequence>MTADTLLLSSTASTSLSPVNSAQTSNSSLTKKSPREAHLFILLHGLWGSYKHMESMKATLRHKLRDTQDTLPIIYYSPKENALFKTFDGIEVVGYRTLFEIISFIKFHPEFKFTKLSVCGYSMGGLVARFLIGTIFGDDPMDKELLSVFGEMVPQLFVTFATPHLGVRFYNPLSNKLRWILDPLLTVLGSSLLGKTGREMFLTGSNDTLVQLSSGKYLKGLRKFKWRIVFANVKNDRTVAFYSAFITDHDPFIDTGNQIKYSFEDDIPGNKYTGILPRIVDLYKLDKSSKPPQAKETKTLKKSALTLIWIALAMTLVFPIALCMNLGGTIYSYIAASKYRKMIASGEVNDVLLKEVDISISGNSGSSIDTLSPTFSVTDSFKTYVQDVYGSIFEDEIENAEDADINDYEEDNGSWNSFIEKYSEITSDNDDSWEQNFNRLEFDSKRDMMLKNLSSVKWIRIPVYIKAINAHGGIVARSGLDKTGRTSVANVEFAGQLLNYLLNH</sequence>
<dbReference type="GO" id="GO:0055088">
    <property type="term" value="P:lipid homeostasis"/>
    <property type="evidence" value="ECO:0007669"/>
    <property type="project" value="EnsemblFungi"/>
</dbReference>
<dbReference type="eggNOG" id="KOG4372">
    <property type="taxonomic scope" value="Eukaryota"/>
</dbReference>
<dbReference type="Proteomes" id="UP000000689">
    <property type="component" value="Chromosome 6"/>
</dbReference>
<dbReference type="GO" id="GO:0004622">
    <property type="term" value="F:phosphatidylcholine lysophospholipase activity"/>
    <property type="evidence" value="ECO:0007669"/>
    <property type="project" value="EnsemblFungi"/>
</dbReference>
<evidence type="ECO:0000256" key="1">
    <source>
        <dbReference type="ARBA" id="ARBA00007920"/>
    </source>
</evidence>
<dbReference type="HOGENOM" id="CLU_027968_2_0_1"/>
<dbReference type="KEGG" id="ndi:NDAI_0F00660"/>
<keyword evidence="6" id="KW-1185">Reference proteome</keyword>
<dbReference type="PANTHER" id="PTHR12482:SF24">
    <property type="entry name" value="LIPID DROPLET PHOSPHOLIPASE 1"/>
    <property type="match status" value="1"/>
</dbReference>
<dbReference type="GO" id="GO:0016042">
    <property type="term" value="P:lipid catabolic process"/>
    <property type="evidence" value="ECO:0007669"/>
    <property type="project" value="UniProtKB-KW"/>
</dbReference>
<dbReference type="SUPFAM" id="SSF53474">
    <property type="entry name" value="alpha/beta-Hydrolases"/>
    <property type="match status" value="1"/>
</dbReference>
<comment type="similarity">
    <text evidence="1">Belongs to the putative lipase ROG1 family.</text>
</comment>
<evidence type="ECO:0000256" key="3">
    <source>
        <dbReference type="SAM" id="Phobius"/>
    </source>
</evidence>
<proteinExistence type="inferred from homology"/>
<dbReference type="GO" id="GO:0047372">
    <property type="term" value="F:monoacylglycerol lipase activity"/>
    <property type="evidence" value="ECO:0007669"/>
    <property type="project" value="TreeGrafter"/>
</dbReference>
<evidence type="ECO:0000313" key="5">
    <source>
        <dbReference type="EMBL" id="CCD25385.1"/>
    </source>
</evidence>
<gene>
    <name evidence="5" type="primary">NDAI0F00660</name>
    <name evidence="5" type="ordered locus">NDAI_0F00660</name>
</gene>
<dbReference type="OMA" id="DWIKIPV"/>
<keyword evidence="3" id="KW-1133">Transmembrane helix</keyword>
<name>G0WC74_NAUDC</name>
<feature type="transmembrane region" description="Helical" evidence="3">
    <location>
        <begin position="307"/>
        <end position="334"/>
    </location>
</feature>
<dbReference type="InterPro" id="IPR029058">
    <property type="entry name" value="AB_hydrolase_fold"/>
</dbReference>
<evidence type="ECO:0000259" key="4">
    <source>
        <dbReference type="Pfam" id="PF05057"/>
    </source>
</evidence>
<accession>G0WC74</accession>
<dbReference type="AlphaFoldDB" id="G0WC74"/>
<keyword evidence="3" id="KW-0472">Membrane</keyword>
<keyword evidence="3" id="KW-0812">Transmembrane</keyword>
<dbReference type="RefSeq" id="XP_003670628.1">
    <property type="nucleotide sequence ID" value="XM_003670580.1"/>
</dbReference>
<feature type="domain" description="DUF676" evidence="4">
    <location>
        <begin position="35"/>
        <end position="243"/>
    </location>
</feature>
<dbReference type="EMBL" id="HE580272">
    <property type="protein sequence ID" value="CCD25385.1"/>
    <property type="molecule type" value="Genomic_DNA"/>
</dbReference>
<organism evidence="5 6">
    <name type="scientific">Naumovozyma dairenensis (strain ATCC 10597 / BCRC 20456 / CBS 421 / NBRC 0211 / NRRL Y-12639)</name>
    <name type="common">Saccharomyces dairenensis</name>
    <dbReference type="NCBI Taxonomy" id="1071378"/>
    <lineage>
        <taxon>Eukaryota</taxon>
        <taxon>Fungi</taxon>
        <taxon>Dikarya</taxon>
        <taxon>Ascomycota</taxon>
        <taxon>Saccharomycotina</taxon>
        <taxon>Saccharomycetes</taxon>
        <taxon>Saccharomycetales</taxon>
        <taxon>Saccharomycetaceae</taxon>
        <taxon>Naumovozyma</taxon>
    </lineage>
</organism>
<protein>
    <recommendedName>
        <fullName evidence="4">DUF676 domain-containing protein</fullName>
    </recommendedName>
</protein>
<keyword evidence="2" id="KW-0442">Lipid degradation</keyword>
<keyword evidence="2" id="KW-0443">Lipid metabolism</keyword>
<evidence type="ECO:0000256" key="2">
    <source>
        <dbReference type="ARBA" id="ARBA00022963"/>
    </source>
</evidence>
<dbReference type="OrthoDB" id="273452at2759"/>
<dbReference type="InterPro" id="IPR007751">
    <property type="entry name" value="DUF676_lipase-like"/>
</dbReference>
<dbReference type="InterPro" id="IPR044294">
    <property type="entry name" value="Lipase-like"/>
</dbReference>
<dbReference type="GO" id="GO:0005811">
    <property type="term" value="C:lipid droplet"/>
    <property type="evidence" value="ECO:0007669"/>
    <property type="project" value="EnsemblFungi"/>
</dbReference>
<dbReference type="GeneID" id="11499124"/>
<evidence type="ECO:0000313" key="6">
    <source>
        <dbReference type="Proteomes" id="UP000000689"/>
    </source>
</evidence>
<reference evidence="5 6" key="1">
    <citation type="journal article" date="2011" name="Proc. Natl. Acad. Sci. U.S.A.">
        <title>Evolutionary erosion of yeast sex chromosomes by mating-type switching accidents.</title>
        <authorList>
            <person name="Gordon J.L."/>
            <person name="Armisen D."/>
            <person name="Proux-Wera E."/>
            <person name="Oheigeartaigh S.S."/>
            <person name="Byrne K.P."/>
            <person name="Wolfe K.H."/>
        </authorList>
    </citation>
    <scope>NUCLEOTIDE SEQUENCE [LARGE SCALE GENOMIC DNA]</scope>
    <source>
        <strain evidence="6">ATCC 10597 / BCRC 20456 / CBS 421 / NBRC 0211 / NRRL Y-12639</strain>
    </source>
</reference>
<dbReference type="Gene3D" id="3.40.50.1820">
    <property type="entry name" value="alpha/beta hydrolase"/>
    <property type="match status" value="1"/>
</dbReference>
<dbReference type="Pfam" id="PF05057">
    <property type="entry name" value="DUF676"/>
    <property type="match status" value="1"/>
</dbReference>
<dbReference type="PANTHER" id="PTHR12482">
    <property type="entry name" value="LIPASE ROG1-RELATED-RELATED"/>
    <property type="match status" value="1"/>
</dbReference>